<comment type="caution">
    <text evidence="2">The sequence shown here is derived from an EMBL/GenBank/DDBJ whole genome shotgun (WGS) entry which is preliminary data.</text>
</comment>
<dbReference type="AlphaFoldDB" id="A0A1B8A900"/>
<feature type="region of interest" description="Disordered" evidence="1">
    <location>
        <begin position="63"/>
        <end position="106"/>
    </location>
</feature>
<accession>A0A1B8A900</accession>
<sequence>MSQYRSVGHRYLSFCWKAHRIGRKEAFERWAVRFTDEQWSLLDDLTEELEADWVLSSYDSGFHSGRETEGKKKDQDKDEDGDGDEYQDDDSSDDEEERGGEGITSPRQDALDRAVFRFIVASIKTHVGGNTYTNSLLCFCAALGIKSRPMGYIEPHLSQLHGGCSSESICIPIVKKKALMK</sequence>
<reference evidence="2 3" key="1">
    <citation type="submission" date="2016-06" db="EMBL/GenBank/DDBJ databases">
        <title>Living apart together: crosstalk between the core and supernumerary genomes in a fungal plant pathogen.</title>
        <authorList>
            <person name="Vanheule A."/>
            <person name="Audenaert K."/>
            <person name="Warris S."/>
            <person name="Van De Geest H."/>
            <person name="Schijlen E."/>
            <person name="Hofte M."/>
            <person name="De Saeger S."/>
            <person name="Haesaert G."/>
            <person name="Waalwijk C."/>
            <person name="Van Der Lee T."/>
        </authorList>
    </citation>
    <scope>NUCLEOTIDE SEQUENCE [LARGE SCALE GENOMIC DNA]</scope>
    <source>
        <strain evidence="2 3">2516</strain>
    </source>
</reference>
<feature type="compositionally biased region" description="Acidic residues" evidence="1">
    <location>
        <begin position="77"/>
        <end position="98"/>
    </location>
</feature>
<keyword evidence="3" id="KW-1185">Reference proteome</keyword>
<organism evidence="2 3">
    <name type="scientific">Fusarium poae</name>
    <dbReference type="NCBI Taxonomy" id="36050"/>
    <lineage>
        <taxon>Eukaryota</taxon>
        <taxon>Fungi</taxon>
        <taxon>Dikarya</taxon>
        <taxon>Ascomycota</taxon>
        <taxon>Pezizomycotina</taxon>
        <taxon>Sordariomycetes</taxon>
        <taxon>Hypocreomycetidae</taxon>
        <taxon>Hypocreales</taxon>
        <taxon>Nectriaceae</taxon>
        <taxon>Fusarium</taxon>
    </lineage>
</organism>
<evidence type="ECO:0000313" key="2">
    <source>
        <dbReference type="EMBL" id="OBS16938.1"/>
    </source>
</evidence>
<proteinExistence type="predicted"/>
<name>A0A1B8A900_FUSPO</name>
<protein>
    <submittedName>
        <fullName evidence="2">Uncharacterized protein</fullName>
    </submittedName>
</protein>
<dbReference type="Proteomes" id="UP000091967">
    <property type="component" value="Unassembled WGS sequence"/>
</dbReference>
<dbReference type="STRING" id="36050.A0A1B8A900"/>
<evidence type="ECO:0000256" key="1">
    <source>
        <dbReference type="SAM" id="MobiDB-lite"/>
    </source>
</evidence>
<feature type="compositionally biased region" description="Basic and acidic residues" evidence="1">
    <location>
        <begin position="64"/>
        <end position="76"/>
    </location>
</feature>
<gene>
    <name evidence="2" type="ORF">FPOA_12490</name>
</gene>
<evidence type="ECO:0000313" key="3">
    <source>
        <dbReference type="Proteomes" id="UP000091967"/>
    </source>
</evidence>
<dbReference type="EMBL" id="LYXU01000054">
    <property type="protein sequence ID" value="OBS16938.1"/>
    <property type="molecule type" value="Genomic_DNA"/>
</dbReference>